<name>A0AA36M047_CYLNA</name>
<keyword evidence="6" id="KW-1185">Reference proteome</keyword>
<evidence type="ECO:0008006" key="7">
    <source>
        <dbReference type="Google" id="ProtNLM"/>
    </source>
</evidence>
<feature type="compositionally biased region" description="Basic and acidic residues" evidence="4">
    <location>
        <begin position="208"/>
        <end position="234"/>
    </location>
</feature>
<dbReference type="Proteomes" id="UP001176961">
    <property type="component" value="Unassembled WGS sequence"/>
</dbReference>
<feature type="compositionally biased region" description="Acidic residues" evidence="4">
    <location>
        <begin position="150"/>
        <end position="174"/>
    </location>
</feature>
<dbReference type="Pfam" id="PF14580">
    <property type="entry name" value="LRR_9"/>
    <property type="match status" value="1"/>
</dbReference>
<feature type="region of interest" description="Disordered" evidence="4">
    <location>
        <begin position="150"/>
        <end position="234"/>
    </location>
</feature>
<comment type="similarity">
    <text evidence="3">Belongs to the ANP32 family.</text>
</comment>
<dbReference type="InterPro" id="IPR001611">
    <property type="entry name" value="Leu-rich_rpt"/>
</dbReference>
<dbReference type="PANTHER" id="PTHR11375">
    <property type="entry name" value="ACIDIC LEUCINE-RICH NUCLEAR PHOSPHOPROTEIN 32"/>
    <property type="match status" value="1"/>
</dbReference>
<dbReference type="InterPro" id="IPR032675">
    <property type="entry name" value="LRR_dom_sf"/>
</dbReference>
<accession>A0AA36M047</accession>
<evidence type="ECO:0000256" key="4">
    <source>
        <dbReference type="SAM" id="MobiDB-lite"/>
    </source>
</evidence>
<evidence type="ECO:0000313" key="6">
    <source>
        <dbReference type="Proteomes" id="UP001176961"/>
    </source>
</evidence>
<proteinExistence type="inferred from homology"/>
<evidence type="ECO:0000256" key="1">
    <source>
        <dbReference type="ARBA" id="ARBA00022614"/>
    </source>
</evidence>
<dbReference type="InterPro" id="IPR045081">
    <property type="entry name" value="AN32"/>
</dbReference>
<dbReference type="AlphaFoldDB" id="A0AA36M047"/>
<dbReference type="GO" id="GO:0005634">
    <property type="term" value="C:nucleus"/>
    <property type="evidence" value="ECO:0007669"/>
    <property type="project" value="TreeGrafter"/>
</dbReference>
<sequence length="234" mass="25568">MEARYTLELRDRDPATVEDLVLDGCESAEIEGVSDKLVNLQSLSMVHVGLQSLKNLPKLPQLSKLDISDNNIAGGLEHVADNCPELLHLNLASNKIAKVEDLAPLKKLKLAELDLFNNPITEGDSESEYRSKIFEAIPSLQILDGADINGEEVDDSLDGEDDLGDEDSGDESGSDIDGPGLSYLDNSQLDEDESEEYKPSDPSINLDDAAKRGLKRRNEENGEESGMKKKADDE</sequence>
<gene>
    <name evidence="5" type="ORF">CYNAS_LOCUS6498</name>
</gene>
<reference evidence="5" key="1">
    <citation type="submission" date="2023-07" db="EMBL/GenBank/DDBJ databases">
        <authorList>
            <consortium name="CYATHOMIX"/>
        </authorList>
    </citation>
    <scope>NUCLEOTIDE SEQUENCE</scope>
    <source>
        <strain evidence="5">N/A</strain>
    </source>
</reference>
<dbReference type="PANTHER" id="PTHR11375:SF0">
    <property type="entry name" value="ACIDIC LEUCINE-RICH NUCLEAR PHOSPHOPROTEIN 32 FAMILY MEMBER A"/>
    <property type="match status" value="1"/>
</dbReference>
<evidence type="ECO:0000256" key="3">
    <source>
        <dbReference type="ARBA" id="ARBA00025777"/>
    </source>
</evidence>
<keyword evidence="1" id="KW-0433">Leucine-rich repeat</keyword>
<evidence type="ECO:0000313" key="5">
    <source>
        <dbReference type="EMBL" id="CAJ0594515.1"/>
    </source>
</evidence>
<evidence type="ECO:0000256" key="2">
    <source>
        <dbReference type="ARBA" id="ARBA00022737"/>
    </source>
</evidence>
<dbReference type="Gene3D" id="3.80.10.10">
    <property type="entry name" value="Ribonuclease Inhibitor"/>
    <property type="match status" value="1"/>
</dbReference>
<dbReference type="EMBL" id="CATQJL010000112">
    <property type="protein sequence ID" value="CAJ0594515.1"/>
    <property type="molecule type" value="Genomic_DNA"/>
</dbReference>
<dbReference type="PROSITE" id="PS51450">
    <property type="entry name" value="LRR"/>
    <property type="match status" value="1"/>
</dbReference>
<dbReference type="FunFam" id="3.80.10.10:FF:000131">
    <property type="entry name" value="acidic leucine-rich nuclear phosphoprotein 32-related protein-like"/>
    <property type="match status" value="1"/>
</dbReference>
<keyword evidence="2" id="KW-0677">Repeat</keyword>
<dbReference type="GO" id="GO:0042393">
    <property type="term" value="F:histone binding"/>
    <property type="evidence" value="ECO:0007669"/>
    <property type="project" value="TreeGrafter"/>
</dbReference>
<protein>
    <recommendedName>
        <fullName evidence="7">U2A'/phosphoprotein 32 family A C-terminal domain-containing protein</fullName>
    </recommendedName>
</protein>
<dbReference type="SUPFAM" id="SSF52058">
    <property type="entry name" value="L domain-like"/>
    <property type="match status" value="1"/>
</dbReference>
<organism evidence="5 6">
    <name type="scientific">Cylicocyclus nassatus</name>
    <name type="common">Nematode worm</name>
    <dbReference type="NCBI Taxonomy" id="53992"/>
    <lineage>
        <taxon>Eukaryota</taxon>
        <taxon>Metazoa</taxon>
        <taxon>Ecdysozoa</taxon>
        <taxon>Nematoda</taxon>
        <taxon>Chromadorea</taxon>
        <taxon>Rhabditida</taxon>
        <taxon>Rhabditina</taxon>
        <taxon>Rhabditomorpha</taxon>
        <taxon>Strongyloidea</taxon>
        <taxon>Strongylidae</taxon>
        <taxon>Cylicocyclus</taxon>
    </lineage>
</organism>
<comment type="caution">
    <text evidence="5">The sequence shown here is derived from an EMBL/GenBank/DDBJ whole genome shotgun (WGS) entry which is preliminary data.</text>
</comment>